<keyword evidence="3" id="KW-1185">Reference proteome</keyword>
<dbReference type="SUPFAM" id="SSF55826">
    <property type="entry name" value="YbaK/ProRS associated domain"/>
    <property type="match status" value="1"/>
</dbReference>
<dbReference type="PANTHER" id="PTHR30411:SF9">
    <property type="entry name" value="MULTIFUNCTIONAL SER_THR-TRNA DEACYLASE PROXP-Y"/>
    <property type="match status" value="1"/>
</dbReference>
<dbReference type="STRING" id="1685379.AVO45_13030"/>
<dbReference type="InterPro" id="IPR007214">
    <property type="entry name" value="YbaK/aa-tRNA-synth-assoc-dom"/>
</dbReference>
<dbReference type="RefSeq" id="WP_068349049.1">
    <property type="nucleotide sequence ID" value="NZ_LQBQ01000036.1"/>
</dbReference>
<organism evidence="2 3">
    <name type="scientific">Ruegeria marisrubri</name>
    <dbReference type="NCBI Taxonomy" id="1685379"/>
    <lineage>
        <taxon>Bacteria</taxon>
        <taxon>Pseudomonadati</taxon>
        <taxon>Pseudomonadota</taxon>
        <taxon>Alphaproteobacteria</taxon>
        <taxon>Rhodobacterales</taxon>
        <taxon>Roseobacteraceae</taxon>
        <taxon>Ruegeria</taxon>
    </lineage>
</organism>
<dbReference type="InterPro" id="IPR036754">
    <property type="entry name" value="YbaK/aa-tRNA-synt-asso_dom_sf"/>
</dbReference>
<reference evidence="2 3" key="1">
    <citation type="submission" date="2015-12" db="EMBL/GenBank/DDBJ databases">
        <authorList>
            <person name="Shamseldin A."/>
            <person name="Moawad H."/>
            <person name="Abd El-Rahim W.M."/>
            <person name="Sadowsky M.J."/>
        </authorList>
    </citation>
    <scope>NUCLEOTIDE SEQUENCE [LARGE SCALE GENOMIC DNA]</scope>
    <source>
        <strain evidence="2 3">ZGT118</strain>
    </source>
</reference>
<dbReference type="Proteomes" id="UP000053791">
    <property type="component" value="Unassembled WGS sequence"/>
</dbReference>
<name>A0A0X3TKP6_9RHOB</name>
<dbReference type="CDD" id="cd04332">
    <property type="entry name" value="YbaK_like"/>
    <property type="match status" value="1"/>
</dbReference>
<evidence type="ECO:0000313" key="3">
    <source>
        <dbReference type="Proteomes" id="UP000053791"/>
    </source>
</evidence>
<accession>A0A0X3TKP6</accession>
<evidence type="ECO:0000313" key="2">
    <source>
        <dbReference type="EMBL" id="KUJ76229.1"/>
    </source>
</evidence>
<dbReference type="Pfam" id="PF04073">
    <property type="entry name" value="tRNA_edit"/>
    <property type="match status" value="1"/>
</dbReference>
<dbReference type="AlphaFoldDB" id="A0A0X3TKP6"/>
<comment type="caution">
    <text evidence="2">The sequence shown here is derived from an EMBL/GenBank/DDBJ whole genome shotgun (WGS) entry which is preliminary data.</text>
</comment>
<dbReference type="OrthoDB" id="9786549at2"/>
<evidence type="ECO:0000259" key="1">
    <source>
        <dbReference type="Pfam" id="PF04073"/>
    </source>
</evidence>
<proteinExistence type="predicted"/>
<dbReference type="Gene3D" id="3.90.960.10">
    <property type="entry name" value="YbaK/aminoacyl-tRNA synthetase-associated domain"/>
    <property type="match status" value="1"/>
</dbReference>
<feature type="domain" description="YbaK/aminoacyl-tRNA synthetase-associated" evidence="1">
    <location>
        <begin position="23"/>
        <end position="143"/>
    </location>
</feature>
<sequence length="156" mass="16932">MTIAARLKHHLEAQGLPFSMVRHPYAATAAECAEAAHVPGDHLAKSVLIHMEEGPMLAVVPSNHHVDLTSLQSILSRRIGLAPETEVEEVFDDCDLGAAPPVGSAYDVPTIIDDSLTGLDKVWFEAGDHKTLVEMKGKDFDKLMKDAKHGSFCTLH</sequence>
<protein>
    <recommendedName>
        <fullName evidence="1">YbaK/aminoacyl-tRNA synthetase-associated domain-containing protein</fullName>
    </recommendedName>
</protein>
<dbReference type="PANTHER" id="PTHR30411">
    <property type="entry name" value="CYTOPLASMIC PROTEIN"/>
    <property type="match status" value="1"/>
</dbReference>
<dbReference type="EMBL" id="LQBQ01000036">
    <property type="protein sequence ID" value="KUJ76229.1"/>
    <property type="molecule type" value="Genomic_DNA"/>
</dbReference>
<dbReference type="GO" id="GO:0002161">
    <property type="term" value="F:aminoacyl-tRNA deacylase activity"/>
    <property type="evidence" value="ECO:0007669"/>
    <property type="project" value="InterPro"/>
</dbReference>
<gene>
    <name evidence="2" type="ORF">AVO45_13030</name>
</gene>